<evidence type="ECO:0000259" key="7">
    <source>
        <dbReference type="PROSITE" id="PS50850"/>
    </source>
</evidence>
<feature type="transmembrane region" description="Helical" evidence="6">
    <location>
        <begin position="239"/>
        <end position="258"/>
    </location>
</feature>
<feature type="transmembrane region" description="Helical" evidence="6">
    <location>
        <begin position="40"/>
        <end position="62"/>
    </location>
</feature>
<dbReference type="RefSeq" id="WP_231045139.1">
    <property type="nucleotide sequence ID" value="NZ_CP106883.1"/>
</dbReference>
<keyword evidence="4 6" id="KW-1133">Transmembrane helix</keyword>
<gene>
    <name evidence="9" type="ORF">M9799_20030</name>
    <name evidence="8" type="ORF">M9799_20470</name>
</gene>
<evidence type="ECO:0000313" key="10">
    <source>
        <dbReference type="Proteomes" id="UP001162800"/>
    </source>
</evidence>
<keyword evidence="9" id="KW-0614">Plasmid</keyword>
<feature type="transmembrane region" description="Helical" evidence="6">
    <location>
        <begin position="74"/>
        <end position="93"/>
    </location>
</feature>
<feature type="transmembrane region" description="Helical" evidence="6">
    <location>
        <begin position="366"/>
        <end position="385"/>
    </location>
</feature>
<feature type="transmembrane region" description="Helical" evidence="6">
    <location>
        <begin position="215"/>
        <end position="233"/>
    </location>
</feature>
<dbReference type="InterPro" id="IPR050189">
    <property type="entry name" value="MFS_Efflux_Transporters"/>
</dbReference>
<feature type="domain" description="Major facilitator superfamily (MFS) profile" evidence="7">
    <location>
        <begin position="7"/>
        <end position="399"/>
    </location>
</feature>
<evidence type="ECO:0000313" key="8">
    <source>
        <dbReference type="EMBL" id="UYG53980.1"/>
    </source>
</evidence>
<keyword evidence="3 6" id="KW-0812">Transmembrane</keyword>
<dbReference type="InterPro" id="IPR036259">
    <property type="entry name" value="MFS_trans_sf"/>
</dbReference>
<dbReference type="InterPro" id="IPR011701">
    <property type="entry name" value="MFS"/>
</dbReference>
<dbReference type="InterPro" id="IPR020846">
    <property type="entry name" value="MFS_dom"/>
</dbReference>
<comment type="subcellular location">
    <subcellularLocation>
        <location evidence="1">Cell membrane</location>
        <topology evidence="1">Multi-pass membrane protein</topology>
    </subcellularLocation>
</comment>
<organism evidence="9 10">
    <name type="scientific">Comamonas endophytica</name>
    <dbReference type="NCBI Taxonomy" id="2949090"/>
    <lineage>
        <taxon>Bacteria</taxon>
        <taxon>Pseudomonadati</taxon>
        <taxon>Pseudomonadota</taxon>
        <taxon>Betaproteobacteria</taxon>
        <taxon>Burkholderiales</taxon>
        <taxon>Comamonadaceae</taxon>
        <taxon>Comamonas</taxon>
    </lineage>
</organism>
<name>A0ABY6GGJ4_9BURK</name>
<protein>
    <submittedName>
        <fullName evidence="9">MFS transporter</fullName>
    </submittedName>
</protein>
<dbReference type="PROSITE" id="PS50850">
    <property type="entry name" value="MFS"/>
    <property type="match status" value="1"/>
</dbReference>
<accession>A0ABY6GGJ4</accession>
<sequence length="399" mass="42065">MQRRTQTTVMLGVAQTLSWASSYYLPAVLAESISRAVGMAYSTVFAAFSAALLVSAATGPVAGRLIDCFGGRPVLIASNLVFAAGLAILSQATQSSEVFLAWAIMGIAMGSGLYEAAFSTVVRLYGQDARPAITGITLFAGFASTIGWPLSSHLAHEFGWREACLTWAALHLLLGLPLNMLLPRAAKAAEEGSSDRRQEGMQDASEEVQFRRRTVCLMAYVFAVSWFISTAMAAHLPQLLQITGGTVAVAIWAAALVGPAQVAGRLAEYGFLRNAHPLLCAKLAILAHPLAAICLGLVGAPAASVFAILHGLGNGILTIAVGTLPLKVFGAHGYGLRQGWLMVPARILQAGSPFLFGMAVSQWGSGALWLSSLLGITAFWALHGIRLPQHVTELDKPNL</sequence>
<evidence type="ECO:0000256" key="5">
    <source>
        <dbReference type="ARBA" id="ARBA00023136"/>
    </source>
</evidence>
<reference evidence="9" key="1">
    <citation type="submission" date="2022-09" db="EMBL/GenBank/DDBJ databases">
        <title>The complete genome of Acidovorax sp. 5MLIR.</title>
        <authorList>
            <person name="Liu L."/>
            <person name="Yue J."/>
            <person name="Yang F."/>
            <person name="Yuan J."/>
            <person name="Li L."/>
        </authorList>
    </citation>
    <scope>NUCLEOTIDE SEQUENCE</scope>
    <source>
        <strain evidence="9">5MLIR</strain>
        <plasmid evidence="9">unnamed2</plasmid>
    </source>
</reference>
<dbReference type="Pfam" id="PF07690">
    <property type="entry name" value="MFS_1"/>
    <property type="match status" value="1"/>
</dbReference>
<keyword evidence="5 6" id="KW-0472">Membrane</keyword>
<feature type="transmembrane region" description="Helical" evidence="6">
    <location>
        <begin position="132"/>
        <end position="150"/>
    </location>
</feature>
<feature type="transmembrane region" description="Helical" evidence="6">
    <location>
        <begin position="279"/>
        <end position="299"/>
    </location>
</feature>
<evidence type="ECO:0000256" key="4">
    <source>
        <dbReference type="ARBA" id="ARBA00022989"/>
    </source>
</evidence>
<dbReference type="Gene3D" id="1.20.1250.20">
    <property type="entry name" value="MFS general substrate transporter like domains"/>
    <property type="match status" value="1"/>
</dbReference>
<evidence type="ECO:0000256" key="3">
    <source>
        <dbReference type="ARBA" id="ARBA00022692"/>
    </source>
</evidence>
<evidence type="ECO:0000313" key="9">
    <source>
        <dbReference type="EMBL" id="UYG54018.1"/>
    </source>
</evidence>
<evidence type="ECO:0000256" key="1">
    <source>
        <dbReference type="ARBA" id="ARBA00004651"/>
    </source>
</evidence>
<dbReference type="PANTHER" id="PTHR43124">
    <property type="entry name" value="PURINE EFFLUX PUMP PBUE"/>
    <property type="match status" value="1"/>
</dbReference>
<evidence type="ECO:0000256" key="6">
    <source>
        <dbReference type="SAM" id="Phobius"/>
    </source>
</evidence>
<proteinExistence type="predicted"/>
<dbReference type="EMBL" id="CP106883">
    <property type="protein sequence ID" value="UYG54018.1"/>
    <property type="molecule type" value="Genomic_DNA"/>
</dbReference>
<keyword evidence="10" id="KW-1185">Reference proteome</keyword>
<feature type="transmembrane region" description="Helical" evidence="6">
    <location>
        <begin position="99"/>
        <end position="125"/>
    </location>
</feature>
<feature type="transmembrane region" description="Helical" evidence="6">
    <location>
        <begin position="165"/>
        <end position="182"/>
    </location>
</feature>
<geneLocation type="plasmid" evidence="9 10">
    <name>unnamed2</name>
</geneLocation>
<dbReference type="EMBL" id="CP106883">
    <property type="protein sequence ID" value="UYG53980.1"/>
    <property type="molecule type" value="Genomic_DNA"/>
</dbReference>
<keyword evidence="2" id="KW-1003">Cell membrane</keyword>
<evidence type="ECO:0000256" key="2">
    <source>
        <dbReference type="ARBA" id="ARBA00022475"/>
    </source>
</evidence>
<dbReference type="SUPFAM" id="SSF103473">
    <property type="entry name" value="MFS general substrate transporter"/>
    <property type="match status" value="1"/>
</dbReference>
<dbReference type="Proteomes" id="UP001162800">
    <property type="component" value="Plasmid unnamed2"/>
</dbReference>
<dbReference type="PANTHER" id="PTHR43124:SF3">
    <property type="entry name" value="CHLORAMPHENICOL EFFLUX PUMP RV0191"/>
    <property type="match status" value="1"/>
</dbReference>